<proteinExistence type="predicted"/>
<dbReference type="STRING" id="655815.ZPR_1123"/>
<evidence type="ECO:0000313" key="8">
    <source>
        <dbReference type="Proteomes" id="UP000001654"/>
    </source>
</evidence>
<gene>
    <name evidence="7" type="ordered locus">ZPR_1123</name>
</gene>
<keyword evidence="2 5" id="KW-0812">Transmembrane</keyword>
<feature type="transmembrane region" description="Helical" evidence="5">
    <location>
        <begin position="12"/>
        <end position="31"/>
    </location>
</feature>
<dbReference type="Pfam" id="PF04932">
    <property type="entry name" value="Wzy_C"/>
    <property type="match status" value="1"/>
</dbReference>
<dbReference type="Proteomes" id="UP000001654">
    <property type="component" value="Chromosome"/>
</dbReference>
<protein>
    <submittedName>
        <fullName evidence="7">O-Antigen Polymerase</fullName>
    </submittedName>
</protein>
<evidence type="ECO:0000256" key="5">
    <source>
        <dbReference type="SAM" id="Phobius"/>
    </source>
</evidence>
<name>D5BIL6_ZUNPS</name>
<accession>D5BIL6</accession>
<dbReference type="PANTHER" id="PTHR37422:SF21">
    <property type="entry name" value="EXOQ-LIKE PROTEIN"/>
    <property type="match status" value="1"/>
</dbReference>
<evidence type="ECO:0000313" key="7">
    <source>
        <dbReference type="EMBL" id="ADF51468.1"/>
    </source>
</evidence>
<dbReference type="eggNOG" id="COG3307">
    <property type="taxonomic scope" value="Bacteria"/>
</dbReference>
<feature type="transmembrane region" description="Helical" evidence="5">
    <location>
        <begin position="59"/>
        <end position="79"/>
    </location>
</feature>
<feature type="transmembrane region" description="Helical" evidence="5">
    <location>
        <begin position="213"/>
        <end position="230"/>
    </location>
</feature>
<dbReference type="InterPro" id="IPR007016">
    <property type="entry name" value="O-antigen_ligase-rel_domated"/>
</dbReference>
<feature type="transmembrane region" description="Helical" evidence="5">
    <location>
        <begin position="361"/>
        <end position="380"/>
    </location>
</feature>
<dbReference type="HOGENOM" id="CLU_605137_0_0_10"/>
<evidence type="ECO:0000259" key="6">
    <source>
        <dbReference type="Pfam" id="PF04932"/>
    </source>
</evidence>
<evidence type="ECO:0000256" key="3">
    <source>
        <dbReference type="ARBA" id="ARBA00022989"/>
    </source>
</evidence>
<keyword evidence="8" id="KW-1185">Reference proteome</keyword>
<evidence type="ECO:0000256" key="4">
    <source>
        <dbReference type="ARBA" id="ARBA00023136"/>
    </source>
</evidence>
<feature type="transmembrane region" description="Helical" evidence="5">
    <location>
        <begin position="148"/>
        <end position="166"/>
    </location>
</feature>
<dbReference type="PANTHER" id="PTHR37422">
    <property type="entry name" value="TEICHURONIC ACID BIOSYNTHESIS PROTEIN TUAE"/>
    <property type="match status" value="1"/>
</dbReference>
<feature type="transmembrane region" description="Helical" evidence="5">
    <location>
        <begin position="268"/>
        <end position="290"/>
    </location>
</feature>
<dbReference type="InterPro" id="IPR051533">
    <property type="entry name" value="WaaL-like"/>
</dbReference>
<dbReference type="AlphaFoldDB" id="D5BIL6"/>
<feature type="transmembrane region" description="Helical" evidence="5">
    <location>
        <begin position="236"/>
        <end position="256"/>
    </location>
</feature>
<dbReference type="GO" id="GO:0016020">
    <property type="term" value="C:membrane"/>
    <property type="evidence" value="ECO:0007669"/>
    <property type="project" value="UniProtKB-SubCell"/>
</dbReference>
<organism evidence="7 8">
    <name type="scientific">Zunongwangia profunda (strain DSM 18752 / CCTCC AB 206139 / SM-A87)</name>
    <name type="common">Wangia profunda</name>
    <dbReference type="NCBI Taxonomy" id="655815"/>
    <lineage>
        <taxon>Bacteria</taxon>
        <taxon>Pseudomonadati</taxon>
        <taxon>Bacteroidota</taxon>
        <taxon>Flavobacteriia</taxon>
        <taxon>Flavobacteriales</taxon>
        <taxon>Flavobacteriaceae</taxon>
        <taxon>Zunongwangia</taxon>
    </lineage>
</organism>
<sequence length="436" mass="49577">MGMAFAIYLFRPISFLLANGILLFWLIYILQNKNKNNEALMAAAYVAGSEVYFRMTDGMIFYETGKYMIIIFLLVGMFFKGTSSKTVPYWLFILMMVPGILVSAINISYGAEFRKLVAFNLSGPVCLGIVAVYCYYKKIKKSDFEKVILMLLLPLISNMFYLYLYTPSLKESLINVSANYSATGGYGPNQISTIFGMGFFLISTRLFLVKDKLVNLIDFILLGLMGYRAVVTFSRGGVFTGIICISTFLIFYYYKMDRRSRSAVFRKILFIGAVGLGVWTFSLVKTYGLIGNRYTNKDASGRLKDDITTGRSELIETELHAFMNHPLLGIGVGKGKEYREEQLGIEIATHNEISRMLSEQGLLGLISLLILIFVPVVFWFKFENNYYFLAFLAFWFLTINHSAMRIALPAFVYGLALLYIVDDKKDPVYRKRLAGR</sequence>
<feature type="transmembrane region" description="Helical" evidence="5">
    <location>
        <begin position="117"/>
        <end position="136"/>
    </location>
</feature>
<feature type="transmembrane region" description="Helical" evidence="5">
    <location>
        <begin position="387"/>
        <end position="420"/>
    </location>
</feature>
<comment type="subcellular location">
    <subcellularLocation>
        <location evidence="1">Membrane</location>
        <topology evidence="1">Multi-pass membrane protein</topology>
    </subcellularLocation>
</comment>
<keyword evidence="3 5" id="KW-1133">Transmembrane helix</keyword>
<evidence type="ECO:0000256" key="2">
    <source>
        <dbReference type="ARBA" id="ARBA00022692"/>
    </source>
</evidence>
<dbReference type="EMBL" id="CP001650">
    <property type="protein sequence ID" value="ADF51468.1"/>
    <property type="molecule type" value="Genomic_DNA"/>
</dbReference>
<feature type="domain" description="O-antigen ligase-related" evidence="6">
    <location>
        <begin position="221"/>
        <end position="368"/>
    </location>
</feature>
<dbReference type="KEGG" id="zpr:ZPR_1123"/>
<keyword evidence="4 5" id="KW-0472">Membrane</keyword>
<feature type="transmembrane region" description="Helical" evidence="5">
    <location>
        <begin position="91"/>
        <end position="111"/>
    </location>
</feature>
<feature type="transmembrane region" description="Helical" evidence="5">
    <location>
        <begin position="186"/>
        <end position="208"/>
    </location>
</feature>
<evidence type="ECO:0000256" key="1">
    <source>
        <dbReference type="ARBA" id="ARBA00004141"/>
    </source>
</evidence>
<reference evidence="7 8" key="1">
    <citation type="journal article" date="2010" name="BMC Genomics">
        <title>The complete genome of Zunongwangia profunda SM-A87 reveals its adaptation to the deep-sea environment and ecological role in sedimentary organic nitrogen degradation.</title>
        <authorList>
            <person name="Qin Q.L."/>
            <person name="Zhang X.Y."/>
            <person name="Wang X.M."/>
            <person name="Liu G.M."/>
            <person name="Chen X.L."/>
            <person name="Xie B.B."/>
            <person name="Dang H.Y."/>
            <person name="Zhou B.C."/>
            <person name="Yu J."/>
            <person name="Zhang Y.Z."/>
        </authorList>
    </citation>
    <scope>NUCLEOTIDE SEQUENCE [LARGE SCALE GENOMIC DNA]</scope>
    <source>
        <strain evidence="8">DSM 18752 / CCTCC AB 206139 / SM-A87</strain>
    </source>
</reference>